<evidence type="ECO:0008006" key="4">
    <source>
        <dbReference type="Google" id="ProtNLM"/>
    </source>
</evidence>
<organism evidence="2 3">
    <name type="scientific">Vasconcelosia minhoensis LEGE 07310</name>
    <dbReference type="NCBI Taxonomy" id="915328"/>
    <lineage>
        <taxon>Bacteria</taxon>
        <taxon>Bacillati</taxon>
        <taxon>Cyanobacteriota</taxon>
        <taxon>Cyanophyceae</taxon>
        <taxon>Nodosilineales</taxon>
        <taxon>Cymatolegaceae</taxon>
        <taxon>Vasconcelosia</taxon>
        <taxon>Vasconcelosia minhoensis</taxon>
    </lineage>
</organism>
<dbReference type="EMBL" id="JADEXG010000008">
    <property type="protein sequence ID" value="MBE9076689.1"/>
    <property type="molecule type" value="Genomic_DNA"/>
</dbReference>
<keyword evidence="1" id="KW-0472">Membrane</keyword>
<evidence type="ECO:0000313" key="2">
    <source>
        <dbReference type="EMBL" id="MBE9076689.1"/>
    </source>
</evidence>
<gene>
    <name evidence="2" type="ORF">IQ241_05150</name>
</gene>
<dbReference type="AlphaFoldDB" id="A0A8J7AL86"/>
<name>A0A8J7AL86_9CYAN</name>
<reference evidence="2" key="1">
    <citation type="submission" date="2020-10" db="EMBL/GenBank/DDBJ databases">
        <authorList>
            <person name="Castelo-Branco R."/>
            <person name="Eusebio N."/>
            <person name="Adriana R."/>
            <person name="Vieira A."/>
            <person name="Brugerolle De Fraissinette N."/>
            <person name="Rezende De Castro R."/>
            <person name="Schneider M.P."/>
            <person name="Vasconcelos V."/>
            <person name="Leao P.N."/>
        </authorList>
    </citation>
    <scope>NUCLEOTIDE SEQUENCE</scope>
    <source>
        <strain evidence="2">LEGE 07310</strain>
    </source>
</reference>
<sequence>MTRRSRLQPGTQLFLALLGLTLGVWVLRGIGILAFIPGIVLWFLILACLTAGVLNMVRSMR</sequence>
<evidence type="ECO:0000256" key="1">
    <source>
        <dbReference type="SAM" id="Phobius"/>
    </source>
</evidence>
<protein>
    <recommendedName>
        <fullName evidence="4">DUF4175 domain-containing protein</fullName>
    </recommendedName>
</protein>
<feature type="transmembrane region" description="Helical" evidence="1">
    <location>
        <begin position="39"/>
        <end position="57"/>
    </location>
</feature>
<keyword evidence="3" id="KW-1185">Reference proteome</keyword>
<keyword evidence="1" id="KW-0812">Transmembrane</keyword>
<evidence type="ECO:0000313" key="3">
    <source>
        <dbReference type="Proteomes" id="UP000636505"/>
    </source>
</evidence>
<accession>A0A8J7AL86</accession>
<comment type="caution">
    <text evidence="2">The sequence shown here is derived from an EMBL/GenBank/DDBJ whole genome shotgun (WGS) entry which is preliminary data.</text>
</comment>
<proteinExistence type="predicted"/>
<keyword evidence="1" id="KW-1133">Transmembrane helix</keyword>
<dbReference type="Proteomes" id="UP000636505">
    <property type="component" value="Unassembled WGS sequence"/>
</dbReference>